<dbReference type="PANTHER" id="PTHR12629">
    <property type="entry name" value="DIPHOSPHOINOSITOL POLYPHOSPHATE PHOSPHOHYDROLASE"/>
    <property type="match status" value="1"/>
</dbReference>
<dbReference type="GO" id="GO:0008486">
    <property type="term" value="F:diphosphoinositol-polyphosphate diphosphatase activity"/>
    <property type="evidence" value="ECO:0007669"/>
    <property type="project" value="TreeGrafter"/>
</dbReference>
<accession>A0A1G9CC48</accession>
<dbReference type="STRING" id="525640.SAMN04487971_101170"/>
<keyword evidence="7" id="KW-1185">Reference proteome</keyword>
<name>A0A1G9CC48_9RHOB</name>
<evidence type="ECO:0000256" key="4">
    <source>
        <dbReference type="ARBA" id="ARBA00022842"/>
    </source>
</evidence>
<evidence type="ECO:0000256" key="2">
    <source>
        <dbReference type="ARBA" id="ARBA00022723"/>
    </source>
</evidence>
<dbReference type="OrthoDB" id="7066910at2"/>
<dbReference type="AlphaFoldDB" id="A0A1G9CC48"/>
<dbReference type="PANTHER" id="PTHR12629:SF0">
    <property type="entry name" value="DIPHOSPHOINOSITOL-POLYPHOSPHATE DIPHOSPHATASE"/>
    <property type="match status" value="1"/>
</dbReference>
<reference evidence="7" key="1">
    <citation type="submission" date="2016-10" db="EMBL/GenBank/DDBJ databases">
        <authorList>
            <person name="Varghese N."/>
            <person name="Submissions S."/>
        </authorList>
    </citation>
    <scope>NUCLEOTIDE SEQUENCE [LARGE SCALE GENOMIC DNA]</scope>
    <source>
        <strain evidence="7">CGMCC 1.7655</strain>
    </source>
</reference>
<dbReference type="GO" id="GO:0071543">
    <property type="term" value="P:diphosphoinositol polyphosphate metabolic process"/>
    <property type="evidence" value="ECO:0007669"/>
    <property type="project" value="TreeGrafter"/>
</dbReference>
<dbReference type="InterPro" id="IPR047198">
    <property type="entry name" value="DDP-like_NUDIX"/>
</dbReference>
<dbReference type="GO" id="GO:0046872">
    <property type="term" value="F:metal ion binding"/>
    <property type="evidence" value="ECO:0007669"/>
    <property type="project" value="UniProtKB-KW"/>
</dbReference>
<dbReference type="PROSITE" id="PS51462">
    <property type="entry name" value="NUDIX"/>
    <property type="match status" value="1"/>
</dbReference>
<keyword evidence="3" id="KW-0378">Hydrolase</keyword>
<feature type="domain" description="Nudix hydrolase" evidence="5">
    <location>
        <begin position="16"/>
        <end position="145"/>
    </location>
</feature>
<dbReference type="GO" id="GO:1901909">
    <property type="term" value="P:diadenosine hexaphosphate catabolic process"/>
    <property type="evidence" value="ECO:0007669"/>
    <property type="project" value="TreeGrafter"/>
</dbReference>
<evidence type="ECO:0000313" key="7">
    <source>
        <dbReference type="Proteomes" id="UP000199555"/>
    </source>
</evidence>
<dbReference type="InterPro" id="IPR000086">
    <property type="entry name" value="NUDIX_hydrolase_dom"/>
</dbReference>
<keyword evidence="4" id="KW-0460">Magnesium</keyword>
<protein>
    <submittedName>
        <fullName evidence="6">8-oxo-dGTP pyrophosphatase MutT, NUDIX family</fullName>
    </submittedName>
</protein>
<dbReference type="Pfam" id="PF00293">
    <property type="entry name" value="NUDIX"/>
    <property type="match status" value="1"/>
</dbReference>
<dbReference type="InterPro" id="IPR015797">
    <property type="entry name" value="NUDIX_hydrolase-like_dom_sf"/>
</dbReference>
<dbReference type="GO" id="GO:0005737">
    <property type="term" value="C:cytoplasm"/>
    <property type="evidence" value="ECO:0007669"/>
    <property type="project" value="TreeGrafter"/>
</dbReference>
<organism evidence="6 7">
    <name type="scientific">Paracoccus chinensis</name>
    <dbReference type="NCBI Taxonomy" id="525640"/>
    <lineage>
        <taxon>Bacteria</taxon>
        <taxon>Pseudomonadati</taxon>
        <taxon>Pseudomonadota</taxon>
        <taxon>Alphaproteobacteria</taxon>
        <taxon>Rhodobacterales</taxon>
        <taxon>Paracoccaceae</taxon>
        <taxon>Paracoccus</taxon>
    </lineage>
</organism>
<dbReference type="SUPFAM" id="SSF55811">
    <property type="entry name" value="Nudix"/>
    <property type="match status" value="1"/>
</dbReference>
<sequence>MIGLRQRLARLLGARRPRLQVGAVCRDAATGDVLMITSRGTGRWIIPKGWPMPGRTLAQAALQEAWEEAGVRAPAAQELGGYLYDKAQDEGFAIPVEVRVFVVPVETLADQWPEQAQRSRRWFPPAQAAALVAEPELAALLKGLARVPAPALRPARA</sequence>
<dbReference type="Gene3D" id="3.90.79.10">
    <property type="entry name" value="Nucleoside Triphosphate Pyrophosphohydrolase"/>
    <property type="match status" value="1"/>
</dbReference>
<dbReference type="RefSeq" id="WP_090751665.1">
    <property type="nucleotide sequence ID" value="NZ_FNGE01000001.1"/>
</dbReference>
<dbReference type="EMBL" id="FNGE01000001">
    <property type="protein sequence ID" value="SDK49186.1"/>
    <property type="molecule type" value="Genomic_DNA"/>
</dbReference>
<evidence type="ECO:0000256" key="3">
    <source>
        <dbReference type="ARBA" id="ARBA00022801"/>
    </source>
</evidence>
<comment type="cofactor">
    <cofactor evidence="1">
        <name>Mg(2+)</name>
        <dbReference type="ChEBI" id="CHEBI:18420"/>
    </cofactor>
</comment>
<dbReference type="CDD" id="cd04666">
    <property type="entry name" value="NUDIX_DIPP2_like_Nudt4"/>
    <property type="match status" value="1"/>
</dbReference>
<dbReference type="GO" id="GO:1901907">
    <property type="term" value="P:diadenosine pentaphosphate catabolic process"/>
    <property type="evidence" value="ECO:0007669"/>
    <property type="project" value="TreeGrafter"/>
</dbReference>
<evidence type="ECO:0000259" key="5">
    <source>
        <dbReference type="PROSITE" id="PS51462"/>
    </source>
</evidence>
<dbReference type="GO" id="GO:0034432">
    <property type="term" value="F:bis(5'-adenosyl)-pentaphosphatase activity"/>
    <property type="evidence" value="ECO:0007669"/>
    <property type="project" value="TreeGrafter"/>
</dbReference>
<evidence type="ECO:0000313" key="6">
    <source>
        <dbReference type="EMBL" id="SDK49186.1"/>
    </source>
</evidence>
<dbReference type="GO" id="GO:0000298">
    <property type="term" value="F:endopolyphosphatase activity"/>
    <property type="evidence" value="ECO:0007669"/>
    <property type="project" value="TreeGrafter"/>
</dbReference>
<dbReference type="GO" id="GO:0034431">
    <property type="term" value="F:bis(5'-adenosyl)-hexaphosphatase activity"/>
    <property type="evidence" value="ECO:0007669"/>
    <property type="project" value="TreeGrafter"/>
</dbReference>
<evidence type="ECO:0000256" key="1">
    <source>
        <dbReference type="ARBA" id="ARBA00001946"/>
    </source>
</evidence>
<dbReference type="Proteomes" id="UP000199555">
    <property type="component" value="Unassembled WGS sequence"/>
</dbReference>
<proteinExistence type="predicted"/>
<gene>
    <name evidence="6" type="ORF">SAMN04487971_101170</name>
</gene>
<dbReference type="GO" id="GO:1901911">
    <property type="term" value="P:adenosine 5'-(hexahydrogen pentaphosphate) catabolic process"/>
    <property type="evidence" value="ECO:0007669"/>
    <property type="project" value="TreeGrafter"/>
</dbReference>
<keyword evidence="2" id="KW-0479">Metal-binding</keyword>